<dbReference type="AlphaFoldDB" id="A0A2M7VKJ6"/>
<comment type="caution">
    <text evidence="1">The sequence shown here is derived from an EMBL/GenBank/DDBJ whole genome shotgun (WGS) entry which is preliminary data.</text>
</comment>
<gene>
    <name evidence="1" type="ORF">COX73_01215</name>
</gene>
<protein>
    <submittedName>
        <fullName evidence="1">Uncharacterized protein</fullName>
    </submittedName>
</protein>
<proteinExistence type="predicted"/>
<sequence length="112" mass="13124">MPVQPTERQKNIFEKLKNYLADQDYNYSGYTGEFDDSHKFGTPIQCYIKYISVNARKLPPESLKVIIKKNVRNKNMKKFLDGNNFYGPSKHVFVILDDLESFQEALRLIDTI</sequence>
<name>A0A2M7VKJ6_9BACT</name>
<dbReference type="EMBL" id="PFPS01000052">
    <property type="protein sequence ID" value="PJA02358.1"/>
    <property type="molecule type" value="Genomic_DNA"/>
</dbReference>
<accession>A0A2M7VKJ6</accession>
<evidence type="ECO:0000313" key="1">
    <source>
        <dbReference type="EMBL" id="PJA02358.1"/>
    </source>
</evidence>
<dbReference type="Proteomes" id="UP000231469">
    <property type="component" value="Unassembled WGS sequence"/>
</dbReference>
<reference evidence="2" key="1">
    <citation type="submission" date="2017-09" db="EMBL/GenBank/DDBJ databases">
        <title>Depth-based differentiation of microbial function through sediment-hosted aquifers and enrichment of novel symbionts in the deep terrestrial subsurface.</title>
        <authorList>
            <person name="Probst A.J."/>
            <person name="Ladd B."/>
            <person name="Jarett J.K."/>
            <person name="Geller-Mcgrath D.E."/>
            <person name="Sieber C.M.K."/>
            <person name="Emerson J.B."/>
            <person name="Anantharaman K."/>
            <person name="Thomas B.C."/>
            <person name="Malmstrom R."/>
            <person name="Stieglmeier M."/>
            <person name="Klingl A."/>
            <person name="Woyke T."/>
            <person name="Ryan C.M."/>
            <person name="Banfield J.F."/>
        </authorList>
    </citation>
    <scope>NUCLEOTIDE SEQUENCE [LARGE SCALE GENOMIC DNA]</scope>
</reference>
<organism evidence="1 2">
    <name type="scientific">bacterium (Candidatus Gribaldobacteria) CG_4_10_14_0_2_um_filter_36_18</name>
    <dbReference type="NCBI Taxonomy" id="2014264"/>
    <lineage>
        <taxon>Bacteria</taxon>
        <taxon>Candidatus Gribaldobacteria</taxon>
    </lineage>
</organism>
<evidence type="ECO:0000313" key="2">
    <source>
        <dbReference type="Proteomes" id="UP000231469"/>
    </source>
</evidence>